<keyword evidence="9" id="KW-0808">Transferase</keyword>
<keyword evidence="2" id="KW-0597">Phosphoprotein</keyword>
<keyword evidence="9" id="KW-0418">Kinase</keyword>
<name>A0ABM0HR20_CERSS</name>
<dbReference type="Gene3D" id="3.30.200.20">
    <property type="entry name" value="Phosphorylase Kinase, domain 1"/>
    <property type="match status" value="1"/>
</dbReference>
<sequence length="583" mass="66071">MNRYTTMRQLGDGTYGSVLMGKSNESGELVAIKRMKRKFYSWDECMNLREVKSLKKLNHANVIKLKEVIRENDHLYFIFEYMKENLYQLMKDRNKLFPESVIRNIMYQILQGLAFIHKHGFFHRDMKPENLLCMGPELVKIADFGLARELRSQPPYTDYVSTRWYRAPEVLLRSSVYSSPIDVWAVGSIMAELYTLRPLFPGTSEVDEIFKICQVLGTPKKSDWPEGYQLASSMNFRFPQCVPINLKTLIPNASNEAIQLMTEMLNWDPKKRPTASQALKHPYFQVGQVLGPSSHHLESKPSLTKQVRPLDLKPSLVDLEPKPLPDINDQTVGQPQPKNSHQPLQCIQPPQNVSPQPAPKQQSQQKQPQALFPSIVKNVPAKPNGTLGHKTARRRWGQTVFKSGEGWEEFEDCDFGASHSKKPSMGVFKEKRKKDSPFRLPESVPSGSNHSPGENKSVPAAISLKSDSELSTASTAKQYYLKQSRYLPGVNPKNVSLVASGKDINQYTWNNQLFPKSLGPIGAELAFKRSNAEYTWNTKTGRGQFSGPTYNPTAKNLNIVNRAQPVPSVHGRTDWVAKYGGHR</sequence>
<keyword evidence="4 5" id="KW-0067">ATP-binding</keyword>
<evidence type="ECO:0000256" key="2">
    <source>
        <dbReference type="ARBA" id="ARBA00022553"/>
    </source>
</evidence>
<dbReference type="CDD" id="cd07830">
    <property type="entry name" value="STKc_MAK_like"/>
    <property type="match status" value="1"/>
</dbReference>
<dbReference type="Proteomes" id="UP000694910">
    <property type="component" value="Unplaced"/>
</dbReference>
<dbReference type="GO" id="GO:0016301">
    <property type="term" value="F:kinase activity"/>
    <property type="evidence" value="ECO:0007669"/>
    <property type="project" value="UniProtKB-KW"/>
</dbReference>
<dbReference type="RefSeq" id="XP_004432183.1">
    <property type="nucleotide sequence ID" value="XM_004432126.2"/>
</dbReference>
<dbReference type="InterPro" id="IPR050117">
    <property type="entry name" value="MAPK"/>
</dbReference>
<dbReference type="SUPFAM" id="SSF56112">
    <property type="entry name" value="Protein kinase-like (PK-like)"/>
    <property type="match status" value="1"/>
</dbReference>
<feature type="binding site" evidence="5">
    <location>
        <position position="33"/>
    </location>
    <ligand>
        <name>ATP</name>
        <dbReference type="ChEBI" id="CHEBI:30616"/>
    </ligand>
</feature>
<dbReference type="SMART" id="SM00220">
    <property type="entry name" value="S_TKc"/>
    <property type="match status" value="1"/>
</dbReference>
<evidence type="ECO:0000256" key="3">
    <source>
        <dbReference type="ARBA" id="ARBA00022741"/>
    </source>
</evidence>
<dbReference type="InterPro" id="IPR008271">
    <property type="entry name" value="Ser/Thr_kinase_AS"/>
</dbReference>
<evidence type="ECO:0000313" key="8">
    <source>
        <dbReference type="Proteomes" id="UP000694910"/>
    </source>
</evidence>
<feature type="domain" description="Protein kinase" evidence="7">
    <location>
        <begin position="4"/>
        <end position="284"/>
    </location>
</feature>
<feature type="compositionally biased region" description="Polar residues" evidence="6">
    <location>
        <begin position="328"/>
        <end position="353"/>
    </location>
</feature>
<accession>A0ABM0HR20</accession>
<keyword evidence="3 5" id="KW-0547">Nucleotide-binding</keyword>
<feature type="compositionally biased region" description="Polar residues" evidence="6">
    <location>
        <begin position="445"/>
        <end position="454"/>
    </location>
</feature>
<proteinExistence type="predicted"/>
<dbReference type="InterPro" id="IPR011009">
    <property type="entry name" value="Kinase-like_dom_sf"/>
</dbReference>
<dbReference type="Gene3D" id="1.10.510.10">
    <property type="entry name" value="Transferase(Phosphotransferase) domain 1"/>
    <property type="match status" value="1"/>
</dbReference>
<dbReference type="Pfam" id="PF00069">
    <property type="entry name" value="Pkinase"/>
    <property type="match status" value="1"/>
</dbReference>
<evidence type="ECO:0000256" key="4">
    <source>
        <dbReference type="ARBA" id="ARBA00022840"/>
    </source>
</evidence>
<evidence type="ECO:0000256" key="6">
    <source>
        <dbReference type="SAM" id="MobiDB-lite"/>
    </source>
</evidence>
<evidence type="ECO:0000313" key="9">
    <source>
        <dbReference type="RefSeq" id="XP_004432183.1"/>
    </source>
</evidence>
<dbReference type="PROSITE" id="PS50011">
    <property type="entry name" value="PROTEIN_KINASE_DOM"/>
    <property type="match status" value="1"/>
</dbReference>
<dbReference type="PROSITE" id="PS00107">
    <property type="entry name" value="PROTEIN_KINASE_ATP"/>
    <property type="match status" value="1"/>
</dbReference>
<keyword evidence="8" id="KW-1185">Reference proteome</keyword>
<feature type="region of interest" description="Disordered" evidence="6">
    <location>
        <begin position="414"/>
        <end position="458"/>
    </location>
</feature>
<evidence type="ECO:0000256" key="1">
    <source>
        <dbReference type="ARBA" id="ARBA00001946"/>
    </source>
</evidence>
<protein>
    <submittedName>
        <fullName evidence="9">Serine/threonine-protein kinase MAK isoform X2</fullName>
    </submittedName>
</protein>
<dbReference type="PROSITE" id="PS00108">
    <property type="entry name" value="PROTEIN_KINASE_ST"/>
    <property type="match status" value="1"/>
</dbReference>
<comment type="cofactor">
    <cofactor evidence="1">
        <name>Mg(2+)</name>
        <dbReference type="ChEBI" id="CHEBI:18420"/>
    </cofactor>
</comment>
<gene>
    <name evidence="9" type="primary">LOC101408045</name>
</gene>
<dbReference type="GeneID" id="101408045"/>
<organism evidence="8 9">
    <name type="scientific">Ceratotherium simum simum</name>
    <name type="common">Southern white rhinoceros</name>
    <dbReference type="NCBI Taxonomy" id="73337"/>
    <lineage>
        <taxon>Eukaryota</taxon>
        <taxon>Metazoa</taxon>
        <taxon>Chordata</taxon>
        <taxon>Craniata</taxon>
        <taxon>Vertebrata</taxon>
        <taxon>Euteleostomi</taxon>
        <taxon>Mammalia</taxon>
        <taxon>Eutheria</taxon>
        <taxon>Laurasiatheria</taxon>
        <taxon>Perissodactyla</taxon>
        <taxon>Rhinocerotidae</taxon>
        <taxon>Ceratotherium</taxon>
    </lineage>
</organism>
<dbReference type="InterPro" id="IPR017441">
    <property type="entry name" value="Protein_kinase_ATP_BS"/>
</dbReference>
<evidence type="ECO:0000259" key="7">
    <source>
        <dbReference type="PROSITE" id="PS50011"/>
    </source>
</evidence>
<dbReference type="InterPro" id="IPR000719">
    <property type="entry name" value="Prot_kinase_dom"/>
</dbReference>
<dbReference type="PANTHER" id="PTHR24055">
    <property type="entry name" value="MITOGEN-ACTIVATED PROTEIN KINASE"/>
    <property type="match status" value="1"/>
</dbReference>
<feature type="region of interest" description="Disordered" evidence="6">
    <location>
        <begin position="316"/>
        <end position="369"/>
    </location>
</feature>
<reference evidence="9" key="1">
    <citation type="submission" date="2025-08" db="UniProtKB">
        <authorList>
            <consortium name="RefSeq"/>
        </authorList>
    </citation>
    <scope>IDENTIFICATION</scope>
</reference>
<feature type="compositionally biased region" description="Low complexity" evidence="6">
    <location>
        <begin position="359"/>
        <end position="369"/>
    </location>
</feature>
<evidence type="ECO:0000256" key="5">
    <source>
        <dbReference type="PROSITE-ProRule" id="PRU10141"/>
    </source>
</evidence>